<dbReference type="Proteomes" id="UP000070501">
    <property type="component" value="Unassembled WGS sequence"/>
</dbReference>
<keyword evidence="4" id="KW-1185">Reference proteome</keyword>
<organism evidence="3 4">
    <name type="scientific">Microdochium bolleyi</name>
    <dbReference type="NCBI Taxonomy" id="196109"/>
    <lineage>
        <taxon>Eukaryota</taxon>
        <taxon>Fungi</taxon>
        <taxon>Dikarya</taxon>
        <taxon>Ascomycota</taxon>
        <taxon>Pezizomycotina</taxon>
        <taxon>Sordariomycetes</taxon>
        <taxon>Xylariomycetidae</taxon>
        <taxon>Xylariales</taxon>
        <taxon>Microdochiaceae</taxon>
        <taxon>Microdochium</taxon>
    </lineage>
</organism>
<feature type="compositionally biased region" description="Low complexity" evidence="1">
    <location>
        <begin position="13"/>
        <end position="27"/>
    </location>
</feature>
<dbReference type="AlphaFoldDB" id="A0A136IZ04"/>
<feature type="region of interest" description="Disordered" evidence="1">
    <location>
        <begin position="426"/>
        <end position="484"/>
    </location>
</feature>
<reference evidence="4" key="1">
    <citation type="submission" date="2016-02" db="EMBL/GenBank/DDBJ databases">
        <title>Draft genome sequence of Microdochium bolleyi, a fungal endophyte of beachgrass.</title>
        <authorList>
            <consortium name="DOE Joint Genome Institute"/>
            <person name="David A.S."/>
            <person name="May G."/>
            <person name="Haridas S."/>
            <person name="Lim J."/>
            <person name="Wang M."/>
            <person name="Labutti K."/>
            <person name="Lipzen A."/>
            <person name="Barry K."/>
            <person name="Grigoriev I.V."/>
        </authorList>
    </citation>
    <scope>NUCLEOTIDE SEQUENCE [LARGE SCALE GENOMIC DNA]</scope>
    <source>
        <strain evidence="4">J235TASD1</strain>
    </source>
</reference>
<feature type="region of interest" description="Disordered" evidence="1">
    <location>
        <begin position="1"/>
        <end position="221"/>
    </location>
</feature>
<gene>
    <name evidence="3" type="ORF">Micbo1qcDRAFT_205783</name>
</gene>
<feature type="compositionally biased region" description="Basic and acidic residues" evidence="1">
    <location>
        <begin position="430"/>
        <end position="439"/>
    </location>
</feature>
<feature type="compositionally biased region" description="Acidic residues" evidence="1">
    <location>
        <begin position="440"/>
        <end position="452"/>
    </location>
</feature>
<dbReference type="STRING" id="196109.A0A136IZ04"/>
<sequence length="606" mass="64485">MAASGSLAHGRYSTSPDLSDPPSVLSAPPSPQAATKLNPGRQVDEIVVSHNNNNNTDNIRYGPDGQPMLTKNGVPRRKPGPKPGTTIKRQSNVHEDGTEKVKKPRKPKDPSAPPVQRKRKNASADPDGSDARSRAASLGPGMGGSASQQVHRFAEGNRDTTLGRLEHNTQQLPKRESLPGSMSKILNADPEPAPRPAQQSPSAPRTSGMAYDPIRSSNYDPIRETMVPNKFSSSMGSPSAPVTATVNRASASPSVASLLDSGGTEYWKIRAPPLSSFFEPRKPPPATSAPVSPDPVRKEFTAVTTQPKPISEVVKPATVASAKIEIRPQSITTIGAAAAKRASSKEYSTASSPKEGPERSILDFGKAEPGSELIAPSIVLNIPLSVGENNKYVNFMRMAEEQYGWDALHPRQAEARARKARIAAASAALEKTDSGREGDEMSVDESDNDDSNIEMGGTSGPDKPVKKKKRHFKEDEYDREDDFVDDSEMLWEEQAAASRDGFFVYSGPLVPEPAKEPSKRDGLPKRGRGSRGGRGGARGAGTGTGRGRGGGPGSRGGVVRKPRITKAEKAQLEKEKADREANLSKPPSGAGSQNIMNPGSPQFAGL</sequence>
<protein>
    <recommendedName>
        <fullName evidence="2">Hpc2-related domain-containing protein</fullName>
    </recommendedName>
</protein>
<feature type="region of interest" description="Disordered" evidence="1">
    <location>
        <begin position="335"/>
        <end position="364"/>
    </location>
</feature>
<proteinExistence type="predicted"/>
<feature type="domain" description="Hpc2-related" evidence="2">
    <location>
        <begin position="466"/>
        <end position="509"/>
    </location>
</feature>
<feature type="compositionally biased region" description="Basic and acidic residues" evidence="1">
    <location>
        <begin position="92"/>
        <end position="101"/>
    </location>
</feature>
<accession>A0A136IZ04</accession>
<dbReference type="InterPro" id="IPR014840">
    <property type="entry name" value="HRD"/>
</dbReference>
<feature type="compositionally biased region" description="Gly residues" evidence="1">
    <location>
        <begin position="532"/>
        <end position="556"/>
    </location>
</feature>
<evidence type="ECO:0000259" key="2">
    <source>
        <dbReference type="Pfam" id="PF08729"/>
    </source>
</evidence>
<dbReference type="OrthoDB" id="5576775at2759"/>
<evidence type="ECO:0000313" key="4">
    <source>
        <dbReference type="Proteomes" id="UP000070501"/>
    </source>
</evidence>
<feature type="compositionally biased region" description="Basic and acidic residues" evidence="1">
    <location>
        <begin position="565"/>
        <end position="582"/>
    </location>
</feature>
<evidence type="ECO:0000313" key="3">
    <source>
        <dbReference type="EMBL" id="KXJ90162.1"/>
    </source>
</evidence>
<evidence type="ECO:0000256" key="1">
    <source>
        <dbReference type="SAM" id="MobiDB-lite"/>
    </source>
</evidence>
<dbReference type="InParanoid" id="A0A136IZ04"/>
<feature type="region of interest" description="Disordered" evidence="1">
    <location>
        <begin position="275"/>
        <end position="296"/>
    </location>
</feature>
<dbReference type="EMBL" id="KQ964253">
    <property type="protein sequence ID" value="KXJ90162.1"/>
    <property type="molecule type" value="Genomic_DNA"/>
</dbReference>
<name>A0A136IZ04_9PEZI</name>
<dbReference type="Pfam" id="PF08729">
    <property type="entry name" value="HUN"/>
    <property type="match status" value="1"/>
</dbReference>
<feature type="compositionally biased region" description="Low complexity" evidence="1">
    <location>
        <begin position="196"/>
        <end position="205"/>
    </location>
</feature>
<feature type="region of interest" description="Disordered" evidence="1">
    <location>
        <begin position="501"/>
        <end position="606"/>
    </location>
</feature>
<feature type="compositionally biased region" description="Polar residues" evidence="1">
    <location>
        <begin position="590"/>
        <end position="600"/>
    </location>
</feature>
<feature type="compositionally biased region" description="Basic and acidic residues" evidence="1">
    <location>
        <begin position="513"/>
        <end position="524"/>
    </location>
</feature>
<feature type="compositionally biased region" description="Acidic residues" evidence="1">
    <location>
        <begin position="475"/>
        <end position="484"/>
    </location>
</feature>